<comment type="caution">
    <text evidence="2">The sequence shown here is derived from an EMBL/GenBank/DDBJ whole genome shotgun (WGS) entry which is preliminary data.</text>
</comment>
<name>A0ABV8A002_9GAMM</name>
<gene>
    <name evidence="2" type="ORF">ACFOOG_12750</name>
</gene>
<accession>A0ABV8A002</accession>
<dbReference type="EMBL" id="JBHRYR010000003">
    <property type="protein sequence ID" value="MFC3853705.1"/>
    <property type="molecule type" value="Genomic_DNA"/>
</dbReference>
<reference evidence="3" key="1">
    <citation type="journal article" date="2019" name="Int. J. Syst. Evol. Microbiol.">
        <title>The Global Catalogue of Microorganisms (GCM) 10K type strain sequencing project: providing services to taxonomists for standard genome sequencing and annotation.</title>
        <authorList>
            <consortium name="The Broad Institute Genomics Platform"/>
            <consortium name="The Broad Institute Genome Sequencing Center for Infectious Disease"/>
            <person name="Wu L."/>
            <person name="Ma J."/>
        </authorList>
    </citation>
    <scope>NUCLEOTIDE SEQUENCE [LARGE SCALE GENOMIC DNA]</scope>
    <source>
        <strain evidence="3">IBRC 10765</strain>
    </source>
</reference>
<sequence length="221" mass="24288">MSTPVIDIKIASDVVCPWCAIGYAHLQQALATLKDEVQADVSWLPFELNPDIAFEGEELGEHLARKYGSTAADSEANRARITSLGEKAGFTFNFSPDMRIFGTFQAHRLLRWVGETHGAEQQTALKQALFSAYFQRHENPNDLVVLQQVAESVGLVADDVQAVLASDQYADDVRQEEAQLQRMGVSSVPTFIINNQYAITGGQPTDVFVQALRQIAGEMSA</sequence>
<feature type="domain" description="DSBA-like thioredoxin" evidence="1">
    <location>
        <begin position="8"/>
        <end position="212"/>
    </location>
</feature>
<dbReference type="Gene3D" id="3.40.30.10">
    <property type="entry name" value="Glutaredoxin"/>
    <property type="match status" value="1"/>
</dbReference>
<dbReference type="Proteomes" id="UP001595617">
    <property type="component" value="Unassembled WGS sequence"/>
</dbReference>
<evidence type="ECO:0000259" key="1">
    <source>
        <dbReference type="Pfam" id="PF01323"/>
    </source>
</evidence>
<dbReference type="SUPFAM" id="SSF52833">
    <property type="entry name" value="Thioredoxin-like"/>
    <property type="match status" value="1"/>
</dbReference>
<proteinExistence type="predicted"/>
<dbReference type="InterPro" id="IPR001853">
    <property type="entry name" value="DSBA-like_thioredoxin_dom"/>
</dbReference>
<dbReference type="CDD" id="cd03024">
    <property type="entry name" value="DsbA_FrnE"/>
    <property type="match status" value="1"/>
</dbReference>
<dbReference type="PANTHER" id="PTHR13887:SF41">
    <property type="entry name" value="THIOREDOXIN SUPERFAMILY PROTEIN"/>
    <property type="match status" value="1"/>
</dbReference>
<protein>
    <submittedName>
        <fullName evidence="2">DsbA family oxidoreductase</fullName>
    </submittedName>
</protein>
<evidence type="ECO:0000313" key="2">
    <source>
        <dbReference type="EMBL" id="MFC3853705.1"/>
    </source>
</evidence>
<dbReference type="PANTHER" id="PTHR13887">
    <property type="entry name" value="GLUTATHIONE S-TRANSFERASE KAPPA"/>
    <property type="match status" value="1"/>
</dbReference>
<dbReference type="InterPro" id="IPR036249">
    <property type="entry name" value="Thioredoxin-like_sf"/>
</dbReference>
<keyword evidence="3" id="KW-1185">Reference proteome</keyword>
<organism evidence="2 3">
    <name type="scientific">Saccharospirillum mangrovi</name>
    <dbReference type="NCBI Taxonomy" id="2161747"/>
    <lineage>
        <taxon>Bacteria</taxon>
        <taxon>Pseudomonadati</taxon>
        <taxon>Pseudomonadota</taxon>
        <taxon>Gammaproteobacteria</taxon>
        <taxon>Oceanospirillales</taxon>
        <taxon>Saccharospirillaceae</taxon>
        <taxon>Saccharospirillum</taxon>
    </lineage>
</organism>
<dbReference type="Pfam" id="PF01323">
    <property type="entry name" value="DSBA"/>
    <property type="match status" value="1"/>
</dbReference>
<evidence type="ECO:0000313" key="3">
    <source>
        <dbReference type="Proteomes" id="UP001595617"/>
    </source>
</evidence>
<dbReference type="RefSeq" id="WP_380697110.1">
    <property type="nucleotide sequence ID" value="NZ_JBHRYR010000003.1"/>
</dbReference>